<sequence length="319" mass="35210">MNICILDGYTLNPGDLSWDQLSQIGKTEIYDRTPEDLIIEKASNAEIILTNKTPLSRATLEQLPNLKYIGVLATGFDVVDTKAAKERGIVISNIPTYGTESVSQMVFALLLEHCHHVQRHSDAVMEGQWGRNPDWCFWNYPLVELAGKTMGIVGFGRIGLQTARIASAFGMRIMAFDAHHRDIDLPHFQWAELTDLMRQSDVVSLHCPLTPDTEEMINAENLSLMKPSAFIINTSRGKLVNNKDLADALNAGVISGAGLDVLAVEPPEDTNPLLQAKNCIITPHIAWATKEARSRLLDLAVDNIRAFVAGSSKNVVYSF</sequence>
<dbReference type="InterPro" id="IPR036291">
    <property type="entry name" value="NAD(P)-bd_dom_sf"/>
</dbReference>
<accession>A0ABT0WEX4</accession>
<dbReference type="InterPro" id="IPR029752">
    <property type="entry name" value="D-isomer_DH_CS1"/>
</dbReference>
<dbReference type="InterPro" id="IPR050418">
    <property type="entry name" value="D-iso_2-hydroxyacid_DH_PdxB"/>
</dbReference>
<proteinExistence type="inferred from homology"/>
<evidence type="ECO:0000256" key="2">
    <source>
        <dbReference type="ARBA" id="ARBA00023002"/>
    </source>
</evidence>
<feature type="domain" description="D-isomer specific 2-hydroxyacid dehydrogenase catalytic" evidence="5">
    <location>
        <begin position="22"/>
        <end position="316"/>
    </location>
</feature>
<evidence type="ECO:0000259" key="6">
    <source>
        <dbReference type="Pfam" id="PF02826"/>
    </source>
</evidence>
<keyword evidence="2 4" id="KW-0560">Oxidoreductase</keyword>
<comment type="similarity">
    <text evidence="1 4">Belongs to the D-isomer specific 2-hydroxyacid dehydrogenase family.</text>
</comment>
<gene>
    <name evidence="7" type="ORF">NDK43_24140</name>
</gene>
<keyword evidence="8" id="KW-1185">Reference proteome</keyword>
<evidence type="ECO:0000256" key="3">
    <source>
        <dbReference type="ARBA" id="ARBA00023027"/>
    </source>
</evidence>
<dbReference type="CDD" id="cd12162">
    <property type="entry name" value="2-Hacid_dh_4"/>
    <property type="match status" value="1"/>
</dbReference>
<evidence type="ECO:0000313" key="7">
    <source>
        <dbReference type="EMBL" id="MCM2534866.1"/>
    </source>
</evidence>
<comment type="caution">
    <text evidence="7">The sequence shown here is derived from an EMBL/GenBank/DDBJ whole genome shotgun (WGS) entry which is preliminary data.</text>
</comment>
<dbReference type="Pfam" id="PF00389">
    <property type="entry name" value="2-Hacid_dh"/>
    <property type="match status" value="1"/>
</dbReference>
<dbReference type="SUPFAM" id="SSF52283">
    <property type="entry name" value="Formate/glycerate dehydrogenase catalytic domain-like"/>
    <property type="match status" value="1"/>
</dbReference>
<dbReference type="EMBL" id="JAMQCR010000002">
    <property type="protein sequence ID" value="MCM2534866.1"/>
    <property type="molecule type" value="Genomic_DNA"/>
</dbReference>
<dbReference type="Pfam" id="PF02826">
    <property type="entry name" value="2-Hacid_dh_C"/>
    <property type="match status" value="1"/>
</dbReference>
<dbReference type="PROSITE" id="PS00065">
    <property type="entry name" value="D_2_HYDROXYACID_DH_1"/>
    <property type="match status" value="1"/>
</dbReference>
<dbReference type="Gene3D" id="3.40.50.720">
    <property type="entry name" value="NAD(P)-binding Rossmann-like Domain"/>
    <property type="match status" value="2"/>
</dbReference>
<evidence type="ECO:0000259" key="5">
    <source>
        <dbReference type="Pfam" id="PF00389"/>
    </source>
</evidence>
<dbReference type="PROSITE" id="PS00671">
    <property type="entry name" value="D_2_HYDROXYACID_DH_3"/>
    <property type="match status" value="1"/>
</dbReference>
<protein>
    <submittedName>
        <fullName evidence="7">D-2-hydroxyacid dehydrogenase</fullName>
    </submittedName>
</protein>
<keyword evidence="3" id="KW-0520">NAD</keyword>
<reference evidence="7 8" key="1">
    <citation type="submission" date="2022-06" db="EMBL/GenBank/DDBJ databases">
        <authorList>
            <person name="Jeon C.O."/>
        </authorList>
    </citation>
    <scope>NUCLEOTIDE SEQUENCE [LARGE SCALE GENOMIC DNA]</scope>
    <source>
        <strain evidence="7 8">KCTC 13943</strain>
    </source>
</reference>
<evidence type="ECO:0000313" key="8">
    <source>
        <dbReference type="Proteomes" id="UP001523262"/>
    </source>
</evidence>
<organism evidence="7 8">
    <name type="scientific">Neobacillus pocheonensis</name>
    <dbReference type="NCBI Taxonomy" id="363869"/>
    <lineage>
        <taxon>Bacteria</taxon>
        <taxon>Bacillati</taxon>
        <taxon>Bacillota</taxon>
        <taxon>Bacilli</taxon>
        <taxon>Bacillales</taxon>
        <taxon>Bacillaceae</taxon>
        <taxon>Neobacillus</taxon>
    </lineage>
</organism>
<dbReference type="SUPFAM" id="SSF51735">
    <property type="entry name" value="NAD(P)-binding Rossmann-fold domains"/>
    <property type="match status" value="1"/>
</dbReference>
<dbReference type="PANTHER" id="PTHR43761">
    <property type="entry name" value="D-ISOMER SPECIFIC 2-HYDROXYACID DEHYDROGENASE FAMILY PROTEIN (AFU_ORTHOLOGUE AFUA_1G13630)"/>
    <property type="match status" value="1"/>
</dbReference>
<evidence type="ECO:0000256" key="1">
    <source>
        <dbReference type="ARBA" id="ARBA00005854"/>
    </source>
</evidence>
<dbReference type="InterPro" id="IPR029753">
    <property type="entry name" value="D-isomer_DH_CS"/>
</dbReference>
<feature type="domain" description="D-isomer specific 2-hydroxyacid dehydrogenase NAD-binding" evidence="6">
    <location>
        <begin position="107"/>
        <end position="286"/>
    </location>
</feature>
<name>A0ABT0WEX4_9BACI</name>
<dbReference type="InterPro" id="IPR006140">
    <property type="entry name" value="D-isomer_DH_NAD-bd"/>
</dbReference>
<dbReference type="PANTHER" id="PTHR43761:SF1">
    <property type="entry name" value="D-ISOMER SPECIFIC 2-HYDROXYACID DEHYDROGENASE CATALYTIC DOMAIN-CONTAINING PROTEIN-RELATED"/>
    <property type="match status" value="1"/>
</dbReference>
<dbReference type="InterPro" id="IPR006139">
    <property type="entry name" value="D-isomer_2_OHA_DH_cat_dom"/>
</dbReference>
<dbReference type="Proteomes" id="UP001523262">
    <property type="component" value="Unassembled WGS sequence"/>
</dbReference>
<evidence type="ECO:0000256" key="4">
    <source>
        <dbReference type="RuleBase" id="RU003719"/>
    </source>
</evidence>